<dbReference type="PRINTS" id="PR00368">
    <property type="entry name" value="FADPNR"/>
</dbReference>
<evidence type="ECO:0000313" key="5">
    <source>
        <dbReference type="EMBL" id="NED94389.1"/>
    </source>
</evidence>
<dbReference type="Gene3D" id="3.50.50.60">
    <property type="entry name" value="FAD/NAD(P)-binding domain"/>
    <property type="match status" value="2"/>
</dbReference>
<feature type="domain" description="BFD-like [2Fe-2S]-binding" evidence="3">
    <location>
        <begin position="371"/>
        <end position="414"/>
    </location>
</feature>
<dbReference type="InterPro" id="IPR017224">
    <property type="entry name" value="Opine_Oxase_asu/HCN_bsu"/>
</dbReference>
<dbReference type="RefSeq" id="WP_163816160.1">
    <property type="nucleotide sequence ID" value="NZ_JAAGOB010000002.1"/>
</dbReference>
<keyword evidence="1" id="KW-0560">Oxidoreductase</keyword>
<dbReference type="Pfam" id="PF07992">
    <property type="entry name" value="Pyr_redox_2"/>
    <property type="match status" value="1"/>
</dbReference>
<dbReference type="PIRSF" id="PIRSF037495">
    <property type="entry name" value="Opine_OX_OoxA/HcnB"/>
    <property type="match status" value="1"/>
</dbReference>
<protein>
    <submittedName>
        <fullName evidence="5">FAD-dependent oxidoreductase</fullName>
    </submittedName>
</protein>
<organism evidence="5 6">
    <name type="scientific">Phytoactinopolyspora alkaliphila</name>
    <dbReference type="NCBI Taxonomy" id="1783498"/>
    <lineage>
        <taxon>Bacteria</taxon>
        <taxon>Bacillati</taxon>
        <taxon>Actinomycetota</taxon>
        <taxon>Actinomycetes</taxon>
        <taxon>Jiangellales</taxon>
        <taxon>Jiangellaceae</taxon>
        <taxon>Phytoactinopolyspora</taxon>
    </lineage>
</organism>
<dbReference type="InterPro" id="IPR007419">
    <property type="entry name" value="BFD-like_2Fe2S-bd_dom"/>
</dbReference>
<dbReference type="InterPro" id="IPR051691">
    <property type="entry name" value="Metab_Enz_Cyan_OpOx_G3PDH"/>
</dbReference>
<evidence type="ECO:0000259" key="4">
    <source>
        <dbReference type="Pfam" id="PF07992"/>
    </source>
</evidence>
<evidence type="ECO:0000256" key="2">
    <source>
        <dbReference type="SAM" id="MobiDB-lite"/>
    </source>
</evidence>
<proteinExistence type="predicted"/>
<dbReference type="SUPFAM" id="SSF51905">
    <property type="entry name" value="FAD/NAD(P)-binding domain"/>
    <property type="match status" value="1"/>
</dbReference>
<feature type="domain" description="FAD/NAD(P)-binding" evidence="4">
    <location>
        <begin position="7"/>
        <end position="313"/>
    </location>
</feature>
<comment type="caution">
    <text evidence="5">The sequence shown here is derived from an EMBL/GenBank/DDBJ whole genome shotgun (WGS) entry which is preliminary data.</text>
</comment>
<dbReference type="CDD" id="cd19946">
    <property type="entry name" value="GlpA-like_Fer2_BFD-like"/>
    <property type="match status" value="1"/>
</dbReference>
<accession>A0A6N9YHP2</accession>
<evidence type="ECO:0000259" key="3">
    <source>
        <dbReference type="Pfam" id="PF04324"/>
    </source>
</evidence>
<dbReference type="PRINTS" id="PR00469">
    <property type="entry name" value="PNDRDTASEII"/>
</dbReference>
<dbReference type="PANTHER" id="PTHR42949:SF3">
    <property type="entry name" value="ANAEROBIC GLYCEROL-3-PHOSPHATE DEHYDROGENASE SUBUNIT B"/>
    <property type="match status" value="1"/>
</dbReference>
<name>A0A6N9YHP2_9ACTN</name>
<gene>
    <name evidence="5" type="ORF">G1H11_03585</name>
</gene>
<dbReference type="Gene3D" id="1.10.10.1100">
    <property type="entry name" value="BFD-like [2Fe-2S]-binding domain"/>
    <property type="match status" value="1"/>
</dbReference>
<evidence type="ECO:0000313" key="6">
    <source>
        <dbReference type="Proteomes" id="UP000469185"/>
    </source>
</evidence>
<dbReference type="PANTHER" id="PTHR42949">
    <property type="entry name" value="ANAEROBIC GLYCEROL-3-PHOSPHATE DEHYDROGENASE SUBUNIT B"/>
    <property type="match status" value="1"/>
</dbReference>
<dbReference type="GO" id="GO:0016491">
    <property type="term" value="F:oxidoreductase activity"/>
    <property type="evidence" value="ECO:0007669"/>
    <property type="project" value="UniProtKB-KW"/>
</dbReference>
<dbReference type="InterPro" id="IPR041854">
    <property type="entry name" value="BFD-like_2Fe2S-bd_dom_sf"/>
</dbReference>
<keyword evidence="6" id="KW-1185">Reference proteome</keyword>
<dbReference type="AlphaFoldDB" id="A0A6N9YHP2"/>
<sequence length="483" mass="50255">MPDWTLDVAVVGAGPAGLAAAAAAAHTGTRVGVVDNGRRPGGQFWRHPVHRGHEVADLQHDVHTFAALAPALHSVTYLSVHDVWSVARTDGGFTIRALHQDAEVTVHARTLVLATGAYDRQLPFPGWDLPGVYTAGGAQALLKGHQVAVGPRVVVGGTGPFLLPVAAGLARRGAHVRGVFEANRTAGWLRHLPAVTGAGAKAAEATGYAATLARHRVPYRGSHAVVAAHGDGHVEAVTVARLNRDWSVRPGSERTVACDAVAVGWGFTPRLELPLALGCATRVDVDGSVVVDVDHRQASSVPGVYVAGEATGVGGAALAVLEGEIAGLAATSLPTHHLLRHRAALRRFAAAMHAVHPVRDGWQDWLSPETVVCRCEEVTVSSIRSAVHQLGATDARSVKLMCRAGMGWCQGRICGFPAGVIAAAETGRPADLRGLSERPIAVPIPLGVLAAAHEDHPGTARTLARTSGAAGAEDDPPRREHKG</sequence>
<evidence type="ECO:0000256" key="1">
    <source>
        <dbReference type="ARBA" id="ARBA00023002"/>
    </source>
</evidence>
<feature type="region of interest" description="Disordered" evidence="2">
    <location>
        <begin position="455"/>
        <end position="483"/>
    </location>
</feature>
<reference evidence="5 6" key="1">
    <citation type="submission" date="2020-02" db="EMBL/GenBank/DDBJ databases">
        <authorList>
            <person name="Li X.-J."/>
            <person name="Feng X.-M."/>
        </authorList>
    </citation>
    <scope>NUCLEOTIDE SEQUENCE [LARGE SCALE GENOMIC DNA]</scope>
    <source>
        <strain evidence="5 6">CGMCC 4.7225</strain>
    </source>
</reference>
<dbReference type="InterPro" id="IPR036188">
    <property type="entry name" value="FAD/NAD-bd_sf"/>
</dbReference>
<dbReference type="InterPro" id="IPR023753">
    <property type="entry name" value="FAD/NAD-binding_dom"/>
</dbReference>
<dbReference type="Pfam" id="PF04324">
    <property type="entry name" value="Fer2_BFD"/>
    <property type="match status" value="1"/>
</dbReference>
<dbReference type="EMBL" id="JAAGOB010000002">
    <property type="protein sequence ID" value="NED94389.1"/>
    <property type="molecule type" value="Genomic_DNA"/>
</dbReference>
<dbReference type="Proteomes" id="UP000469185">
    <property type="component" value="Unassembled WGS sequence"/>
</dbReference>